<name>A0A1I2ENS3_9ACTN</name>
<evidence type="ECO:0000259" key="2">
    <source>
        <dbReference type="Pfam" id="PF11716"/>
    </source>
</evidence>
<dbReference type="Pfam" id="PF07398">
    <property type="entry name" value="MDMPI_C"/>
    <property type="match status" value="1"/>
</dbReference>
<organism evidence="3 4">
    <name type="scientific">Actinoplanes philippinensis</name>
    <dbReference type="NCBI Taxonomy" id="35752"/>
    <lineage>
        <taxon>Bacteria</taxon>
        <taxon>Bacillati</taxon>
        <taxon>Actinomycetota</taxon>
        <taxon>Actinomycetes</taxon>
        <taxon>Micromonosporales</taxon>
        <taxon>Micromonosporaceae</taxon>
        <taxon>Actinoplanes</taxon>
    </lineage>
</organism>
<evidence type="ECO:0000313" key="3">
    <source>
        <dbReference type="EMBL" id="SFE94469.1"/>
    </source>
</evidence>
<dbReference type="AlphaFoldDB" id="A0A1I2ENS3"/>
<feature type="domain" description="MDMPI C-terminal" evidence="1">
    <location>
        <begin position="147"/>
        <end position="236"/>
    </location>
</feature>
<sequence>MHIDQYVATLREDGERLAGVAGQAGLDAPVPPCPGWTIADLLRHLGGVHRWATAHVVMERKEHFSRDEEQQFFQAPADAALLDWFREGHRALTVALASADPELDCWTFLPAGSPREFWARRQAHETAVHRADAEAAVGSRPRWDPRFAADGIDELLDGFFRRRPQRLATDPPLRMTLCATDLPRAWTIRMETDRLYVDPGAQPTGLTLTGTASDLYLLLWNRAEPPSVEGDPAAWESWRARATVTWG</sequence>
<dbReference type="GO" id="GO:0005886">
    <property type="term" value="C:plasma membrane"/>
    <property type="evidence" value="ECO:0007669"/>
    <property type="project" value="TreeGrafter"/>
</dbReference>
<dbReference type="Gene3D" id="1.20.120.450">
    <property type="entry name" value="dinb family like domain"/>
    <property type="match status" value="1"/>
</dbReference>
<dbReference type="Proteomes" id="UP000199645">
    <property type="component" value="Unassembled WGS sequence"/>
</dbReference>
<evidence type="ECO:0000259" key="1">
    <source>
        <dbReference type="Pfam" id="PF07398"/>
    </source>
</evidence>
<dbReference type="InterPro" id="IPR017517">
    <property type="entry name" value="Maleyloyr_isom"/>
</dbReference>
<dbReference type="NCBIfam" id="TIGR03083">
    <property type="entry name" value="maleylpyruvate isomerase family mycothiol-dependent enzyme"/>
    <property type="match status" value="1"/>
</dbReference>
<dbReference type="InterPro" id="IPR010872">
    <property type="entry name" value="MDMPI_C-term_domain"/>
</dbReference>
<protein>
    <submittedName>
        <fullName evidence="3">TIGR03083 family protein</fullName>
    </submittedName>
</protein>
<dbReference type="EMBL" id="FONV01000004">
    <property type="protein sequence ID" value="SFE94469.1"/>
    <property type="molecule type" value="Genomic_DNA"/>
</dbReference>
<dbReference type="GO" id="GO:0046872">
    <property type="term" value="F:metal ion binding"/>
    <property type="evidence" value="ECO:0007669"/>
    <property type="project" value="InterPro"/>
</dbReference>
<dbReference type="InterPro" id="IPR034660">
    <property type="entry name" value="DinB/YfiT-like"/>
</dbReference>
<dbReference type="PANTHER" id="PTHR40758:SF1">
    <property type="entry name" value="CONSERVED PROTEIN"/>
    <property type="match status" value="1"/>
</dbReference>
<keyword evidence="4" id="KW-1185">Reference proteome</keyword>
<feature type="domain" description="Mycothiol-dependent maleylpyruvate isomerase metal-binding" evidence="2">
    <location>
        <begin position="9"/>
        <end position="133"/>
    </location>
</feature>
<gene>
    <name evidence="3" type="ORF">SAMN05421541_104613</name>
</gene>
<dbReference type="Pfam" id="PF11716">
    <property type="entry name" value="MDMPI_N"/>
    <property type="match status" value="1"/>
</dbReference>
<dbReference type="PANTHER" id="PTHR40758">
    <property type="entry name" value="CONSERVED PROTEIN"/>
    <property type="match status" value="1"/>
</dbReference>
<accession>A0A1I2ENS3</accession>
<evidence type="ECO:0000313" key="4">
    <source>
        <dbReference type="Proteomes" id="UP000199645"/>
    </source>
</evidence>
<reference evidence="3 4" key="1">
    <citation type="submission" date="2016-10" db="EMBL/GenBank/DDBJ databases">
        <authorList>
            <person name="de Groot N.N."/>
        </authorList>
    </citation>
    <scope>NUCLEOTIDE SEQUENCE [LARGE SCALE GENOMIC DNA]</scope>
    <source>
        <strain evidence="3 4">DSM 43019</strain>
    </source>
</reference>
<dbReference type="STRING" id="35752.SAMN05421541_104613"/>
<dbReference type="RefSeq" id="WP_093613546.1">
    <property type="nucleotide sequence ID" value="NZ_BOMT01000096.1"/>
</dbReference>
<dbReference type="InterPro" id="IPR024344">
    <property type="entry name" value="MDMPI_metal-binding"/>
</dbReference>
<dbReference type="SUPFAM" id="SSF109854">
    <property type="entry name" value="DinB/YfiT-like putative metalloenzymes"/>
    <property type="match status" value="1"/>
</dbReference>
<dbReference type="OrthoDB" id="3671213at2"/>
<proteinExistence type="predicted"/>